<keyword evidence="1" id="KW-0812">Transmembrane</keyword>
<dbReference type="EMBL" id="RKKU01000006">
    <property type="protein sequence ID" value="ROZ85837.1"/>
    <property type="molecule type" value="Genomic_DNA"/>
</dbReference>
<gene>
    <name evidence="2" type="ORF">EF096_07120</name>
</gene>
<evidence type="ECO:0000313" key="2">
    <source>
        <dbReference type="EMBL" id="ROZ85837.1"/>
    </source>
</evidence>
<name>A0ABX9XJ76_9PSED</name>
<feature type="transmembrane region" description="Helical" evidence="1">
    <location>
        <begin position="349"/>
        <end position="367"/>
    </location>
</feature>
<dbReference type="InterPro" id="IPR029151">
    <property type="entry name" value="Sensor-like_sf"/>
</dbReference>
<dbReference type="Proteomes" id="UP000275199">
    <property type="component" value="Unassembled WGS sequence"/>
</dbReference>
<comment type="caution">
    <text evidence="2">The sequence shown here is derived from an EMBL/GenBank/DDBJ whole genome shotgun (WGS) entry which is preliminary data.</text>
</comment>
<accession>A0ABX9XJ76</accession>
<sequence length="376" mass="42812">MPQNPAPRSAKRPFRLSALITLTTLLLTGTLLTLFQYHQLSRVMLSTSAELFERLNVQVETQLKILYQPPSQSLNLLSLGDLAKTRELSERLPHLPSFAQVLQDNPQLNSVYVGWPDGDYLMLRPLLAADNQNRFDAPEQASLMAWHVQNENGERSVTFLFMSQQLSIIEARLMADDGFDPRKRPWYIQAQKADEQIATLPYSFFSTRQFGTTLAKRAPNGAVFGADLTLGMLSKTLHEQRITPSSKLLIYSGDGTVIAYQDIQRLQHTAQANDLSLKRFNQLGSTLLAALAMDGYRQERRITRELEGRNWIIQQQRIGLRGIQDTYLAVLVPEDELLADAYRIRSQSIWLSVAIFLVLLPILWFAGRLRRQPDFK</sequence>
<reference evidence="2 3" key="1">
    <citation type="submission" date="2018-11" db="EMBL/GenBank/DDBJ databases">
        <authorList>
            <person name="Jang G.I."/>
            <person name="Hwang C.Y."/>
        </authorList>
    </citation>
    <scope>NUCLEOTIDE SEQUENCE [LARGE SCALE GENOMIC DNA]</scope>
    <source>
        <strain evidence="2 3">SSM26</strain>
    </source>
</reference>
<evidence type="ECO:0000256" key="1">
    <source>
        <dbReference type="SAM" id="Phobius"/>
    </source>
</evidence>
<dbReference type="RefSeq" id="WP_123888941.1">
    <property type="nucleotide sequence ID" value="NZ_RKKU01000006.1"/>
</dbReference>
<proteinExistence type="predicted"/>
<keyword evidence="1" id="KW-0472">Membrane</keyword>
<organism evidence="2 3">
    <name type="scientific">Pseudomonas neustonica</name>
    <dbReference type="NCBI Taxonomy" id="2487346"/>
    <lineage>
        <taxon>Bacteria</taxon>
        <taxon>Pseudomonadati</taxon>
        <taxon>Pseudomonadota</taxon>
        <taxon>Gammaproteobacteria</taxon>
        <taxon>Pseudomonadales</taxon>
        <taxon>Pseudomonadaceae</taxon>
        <taxon>Pseudomonas</taxon>
    </lineage>
</organism>
<evidence type="ECO:0000313" key="3">
    <source>
        <dbReference type="Proteomes" id="UP000275199"/>
    </source>
</evidence>
<dbReference type="Gene3D" id="3.30.450.20">
    <property type="entry name" value="PAS domain"/>
    <property type="match status" value="2"/>
</dbReference>
<keyword evidence="1" id="KW-1133">Transmembrane helix</keyword>
<evidence type="ECO:0008006" key="4">
    <source>
        <dbReference type="Google" id="ProtNLM"/>
    </source>
</evidence>
<protein>
    <recommendedName>
        <fullName evidence="4">Cache domain-containing protein</fullName>
    </recommendedName>
</protein>
<keyword evidence="3" id="KW-1185">Reference proteome</keyword>
<dbReference type="SUPFAM" id="SSF103190">
    <property type="entry name" value="Sensory domain-like"/>
    <property type="match status" value="1"/>
</dbReference>